<reference evidence="1 2" key="1">
    <citation type="journal article" date="2022" name="Nat. Genet.">
        <title>Improved pea reference genome and pan-genome highlight genomic features and evolutionary characteristics.</title>
        <authorList>
            <person name="Yang T."/>
            <person name="Liu R."/>
            <person name="Luo Y."/>
            <person name="Hu S."/>
            <person name="Wang D."/>
            <person name="Wang C."/>
            <person name="Pandey M.K."/>
            <person name="Ge S."/>
            <person name="Xu Q."/>
            <person name="Li N."/>
            <person name="Li G."/>
            <person name="Huang Y."/>
            <person name="Saxena R.K."/>
            <person name="Ji Y."/>
            <person name="Li M."/>
            <person name="Yan X."/>
            <person name="He Y."/>
            <person name="Liu Y."/>
            <person name="Wang X."/>
            <person name="Xiang C."/>
            <person name="Varshney R.K."/>
            <person name="Ding H."/>
            <person name="Gao S."/>
            <person name="Zong X."/>
        </authorList>
    </citation>
    <scope>NUCLEOTIDE SEQUENCE [LARGE SCALE GENOMIC DNA]</scope>
    <source>
        <strain evidence="1 2">cv. Zhongwan 6</strain>
    </source>
</reference>
<dbReference type="Gramene" id="Psat02G0399800-T1">
    <property type="protein sequence ID" value="KAI5438090.1"/>
    <property type="gene ID" value="KIW84_023998"/>
</dbReference>
<evidence type="ECO:0000313" key="2">
    <source>
        <dbReference type="Proteomes" id="UP001058974"/>
    </source>
</evidence>
<evidence type="ECO:0000313" key="1">
    <source>
        <dbReference type="EMBL" id="KAI5438090.1"/>
    </source>
</evidence>
<name>A0A9D4YIZ5_PEA</name>
<dbReference type="AlphaFoldDB" id="A0A9D4YIZ5"/>
<dbReference type="EMBL" id="JAMSHJ010000002">
    <property type="protein sequence ID" value="KAI5438090.1"/>
    <property type="molecule type" value="Genomic_DNA"/>
</dbReference>
<keyword evidence="2" id="KW-1185">Reference proteome</keyword>
<dbReference type="Proteomes" id="UP001058974">
    <property type="component" value="Chromosome 2"/>
</dbReference>
<accession>A0A9D4YIZ5</accession>
<protein>
    <submittedName>
        <fullName evidence="1">Uncharacterized protein</fullName>
    </submittedName>
</protein>
<gene>
    <name evidence="1" type="ORF">KIW84_023998</name>
</gene>
<comment type="caution">
    <text evidence="1">The sequence shown here is derived from an EMBL/GenBank/DDBJ whole genome shotgun (WGS) entry which is preliminary data.</text>
</comment>
<sequence>MYARKMSTQTDNDQLLIHYFQDSLTDRDQLRVMSQKDKETFKEYAQRWRELAAQIVPPLEEKEMTKIFLKTLSSFYYERMIVSAPSDFTDGEYGDEARRGGWDTTEKWNYHAIKWDTITKHKYEGGLVLRKLDKKNKAYLMKLVWKLLNGNEDLWCTILKHNYKMSKSIGDGTYIDLWSDCWIKSGVTIQELDLQIPVKLEHEKWKYLVGQEGGWNWHNLQQWLSDSLIQKIKVHLPPRPEYRNDEFVIAVSGNSGSFVKEMDCHKPGQLWMNKVHANIMMDFFSMELDE</sequence>
<organism evidence="1 2">
    <name type="scientific">Pisum sativum</name>
    <name type="common">Garden pea</name>
    <name type="synonym">Lathyrus oleraceus</name>
    <dbReference type="NCBI Taxonomy" id="3888"/>
    <lineage>
        <taxon>Eukaryota</taxon>
        <taxon>Viridiplantae</taxon>
        <taxon>Streptophyta</taxon>
        <taxon>Embryophyta</taxon>
        <taxon>Tracheophyta</taxon>
        <taxon>Spermatophyta</taxon>
        <taxon>Magnoliopsida</taxon>
        <taxon>eudicotyledons</taxon>
        <taxon>Gunneridae</taxon>
        <taxon>Pentapetalae</taxon>
        <taxon>rosids</taxon>
        <taxon>fabids</taxon>
        <taxon>Fabales</taxon>
        <taxon>Fabaceae</taxon>
        <taxon>Papilionoideae</taxon>
        <taxon>50 kb inversion clade</taxon>
        <taxon>NPAAA clade</taxon>
        <taxon>Hologalegina</taxon>
        <taxon>IRL clade</taxon>
        <taxon>Fabeae</taxon>
        <taxon>Lathyrus</taxon>
    </lineage>
</organism>
<proteinExistence type="predicted"/>